<evidence type="ECO:0000313" key="1">
    <source>
        <dbReference type="EMBL" id="KAK0624983.1"/>
    </source>
</evidence>
<name>A0AA40C5G3_9PEZI</name>
<sequence length="251" mass="26078">MDGQTSGFVGVLVNGRGSVTIDAVDYPTGLWHFSQMPWTPLAGETSAEIRIEWLGPAARVDTVTFAPVGAYCGGGGSQSSVPLGIMPDGEFECGLGAWTQQVPDGGCVAGVVDITSLAPIGGVSPQGFGRSAWRAFEAGAPDPAKQELGVSARLVSPRVAVTPGRTYMLAFATYFDRYGVGFVGVMVNDVPVYTRDPGDAHQGLGWFAPNQVFWTAPEGVTTARVRIEAVVGAAGTMMVDGVVFVEATGES</sequence>
<organism evidence="1 2">
    <name type="scientific">Bombardia bombarda</name>
    <dbReference type="NCBI Taxonomy" id="252184"/>
    <lineage>
        <taxon>Eukaryota</taxon>
        <taxon>Fungi</taxon>
        <taxon>Dikarya</taxon>
        <taxon>Ascomycota</taxon>
        <taxon>Pezizomycotina</taxon>
        <taxon>Sordariomycetes</taxon>
        <taxon>Sordariomycetidae</taxon>
        <taxon>Sordariales</taxon>
        <taxon>Lasiosphaeriaceae</taxon>
        <taxon>Bombardia</taxon>
    </lineage>
</organism>
<accession>A0AA40C5G3</accession>
<gene>
    <name evidence="1" type="ORF">B0T17DRAFT_531607</name>
</gene>
<proteinExistence type="predicted"/>
<dbReference type="AlphaFoldDB" id="A0AA40C5G3"/>
<comment type="caution">
    <text evidence="1">The sequence shown here is derived from an EMBL/GenBank/DDBJ whole genome shotgun (WGS) entry which is preliminary data.</text>
</comment>
<reference evidence="1" key="1">
    <citation type="submission" date="2023-06" db="EMBL/GenBank/DDBJ databases">
        <title>Genome-scale phylogeny and comparative genomics of the fungal order Sordariales.</title>
        <authorList>
            <consortium name="Lawrence Berkeley National Laboratory"/>
            <person name="Hensen N."/>
            <person name="Bonometti L."/>
            <person name="Westerberg I."/>
            <person name="Brannstrom I.O."/>
            <person name="Guillou S."/>
            <person name="Cros-Aarteil S."/>
            <person name="Calhoun S."/>
            <person name="Haridas S."/>
            <person name="Kuo A."/>
            <person name="Mondo S."/>
            <person name="Pangilinan J."/>
            <person name="Riley R."/>
            <person name="LaButti K."/>
            <person name="Andreopoulos B."/>
            <person name="Lipzen A."/>
            <person name="Chen C."/>
            <person name="Yanf M."/>
            <person name="Daum C."/>
            <person name="Ng V."/>
            <person name="Clum A."/>
            <person name="Steindorff A."/>
            <person name="Ohm R."/>
            <person name="Martin F."/>
            <person name="Silar P."/>
            <person name="Natvig D."/>
            <person name="Lalanne C."/>
            <person name="Gautier V."/>
            <person name="Ament-velasquez S.L."/>
            <person name="Kruys A."/>
            <person name="Hutchinson M.I."/>
            <person name="Powell A.J."/>
            <person name="Barry K."/>
            <person name="Miller A.N."/>
            <person name="Grigoriev I.V."/>
            <person name="Debuchy R."/>
            <person name="Gladieux P."/>
            <person name="Thoren M.H."/>
            <person name="Johannesson H."/>
        </authorList>
    </citation>
    <scope>NUCLEOTIDE SEQUENCE</scope>
    <source>
        <strain evidence="1">SMH3391-2</strain>
    </source>
</reference>
<keyword evidence="2" id="KW-1185">Reference proteome</keyword>
<dbReference type="Proteomes" id="UP001174934">
    <property type="component" value="Unassembled WGS sequence"/>
</dbReference>
<evidence type="ECO:0000313" key="2">
    <source>
        <dbReference type="Proteomes" id="UP001174934"/>
    </source>
</evidence>
<protein>
    <submittedName>
        <fullName evidence="1">Uncharacterized protein</fullName>
    </submittedName>
</protein>
<dbReference type="EMBL" id="JAULSR010000003">
    <property type="protein sequence ID" value="KAK0624983.1"/>
    <property type="molecule type" value="Genomic_DNA"/>
</dbReference>